<sequence>MSKVVRFRSPEQFRRHAVAAVAPAPRRSIRRIELPLEDPAFAPTENVLWQRISDELDFAWRQLDLAAASINRDTVSATRHRPSLHTVDMVGQTLGQLAVVLRSSLPEAAVERVPMADLRGRLQRSGGIR</sequence>
<keyword evidence="2" id="KW-1185">Reference proteome</keyword>
<protein>
    <submittedName>
        <fullName evidence="1">Uncharacterized protein</fullName>
    </submittedName>
</protein>
<reference evidence="1 2" key="1">
    <citation type="submission" date="2022-10" db="EMBL/GenBank/DDBJ databases">
        <title>Sphingomonas sp.</title>
        <authorList>
            <person name="Jin C."/>
        </authorList>
    </citation>
    <scope>NUCLEOTIDE SEQUENCE [LARGE SCALE GENOMIC DNA]</scope>
    <source>
        <strain evidence="1 2">BN140010</strain>
    </source>
</reference>
<name>A0ABT3JC50_9SPHN</name>
<dbReference type="RefSeq" id="WP_264880476.1">
    <property type="nucleotide sequence ID" value="NZ_JAPDOB010000001.1"/>
</dbReference>
<comment type="caution">
    <text evidence="1">The sequence shown here is derived from an EMBL/GenBank/DDBJ whole genome shotgun (WGS) entry which is preliminary data.</text>
</comment>
<accession>A0ABT3JC50</accession>
<organism evidence="1 2">
    <name type="scientific">Sphingomonas arvum</name>
    <dbReference type="NCBI Taxonomy" id="2992113"/>
    <lineage>
        <taxon>Bacteria</taxon>
        <taxon>Pseudomonadati</taxon>
        <taxon>Pseudomonadota</taxon>
        <taxon>Alphaproteobacteria</taxon>
        <taxon>Sphingomonadales</taxon>
        <taxon>Sphingomonadaceae</taxon>
        <taxon>Sphingomonas</taxon>
    </lineage>
</organism>
<evidence type="ECO:0000313" key="1">
    <source>
        <dbReference type="EMBL" id="MCW3796619.1"/>
    </source>
</evidence>
<dbReference type="Proteomes" id="UP001526246">
    <property type="component" value="Unassembled WGS sequence"/>
</dbReference>
<evidence type="ECO:0000313" key="2">
    <source>
        <dbReference type="Proteomes" id="UP001526246"/>
    </source>
</evidence>
<proteinExistence type="predicted"/>
<gene>
    <name evidence="1" type="ORF">OMW55_02185</name>
</gene>
<dbReference type="EMBL" id="JAPDOB010000001">
    <property type="protein sequence ID" value="MCW3796619.1"/>
    <property type="molecule type" value="Genomic_DNA"/>
</dbReference>